<comment type="caution">
    <text evidence="4">The sequence shown here is derived from an EMBL/GenBank/DDBJ whole genome shotgun (WGS) entry which is preliminary data.</text>
</comment>
<feature type="region of interest" description="Disordered" evidence="3">
    <location>
        <begin position="14"/>
        <end position="80"/>
    </location>
</feature>
<feature type="compositionally biased region" description="Polar residues" evidence="3">
    <location>
        <begin position="65"/>
        <end position="76"/>
    </location>
</feature>
<accession>A0AAV6TMC1</accession>
<evidence type="ECO:0000313" key="5">
    <source>
        <dbReference type="Proteomes" id="UP000827092"/>
    </source>
</evidence>
<feature type="non-terminal residue" evidence="4">
    <location>
        <position position="1"/>
    </location>
</feature>
<feature type="compositionally biased region" description="Low complexity" evidence="3">
    <location>
        <begin position="18"/>
        <end position="28"/>
    </location>
</feature>
<evidence type="ECO:0000256" key="2">
    <source>
        <dbReference type="ARBA" id="ARBA00029688"/>
    </source>
</evidence>
<dbReference type="GO" id="GO:0033328">
    <property type="term" value="F:peroxisome membrane targeting sequence binding"/>
    <property type="evidence" value="ECO:0007669"/>
    <property type="project" value="TreeGrafter"/>
</dbReference>
<organism evidence="4 5">
    <name type="scientific">Oedothorax gibbosus</name>
    <dbReference type="NCBI Taxonomy" id="931172"/>
    <lineage>
        <taxon>Eukaryota</taxon>
        <taxon>Metazoa</taxon>
        <taxon>Ecdysozoa</taxon>
        <taxon>Arthropoda</taxon>
        <taxon>Chelicerata</taxon>
        <taxon>Arachnida</taxon>
        <taxon>Araneae</taxon>
        <taxon>Araneomorphae</taxon>
        <taxon>Entelegynae</taxon>
        <taxon>Araneoidea</taxon>
        <taxon>Linyphiidae</taxon>
        <taxon>Erigoninae</taxon>
        <taxon>Oedothorax</taxon>
    </lineage>
</organism>
<proteinExistence type="inferred from homology"/>
<dbReference type="Gene3D" id="1.20.120.900">
    <property type="entry name" value="Pex19, mPTS binding domain"/>
    <property type="match status" value="1"/>
</dbReference>
<dbReference type="AlphaFoldDB" id="A0AAV6TMC1"/>
<protein>
    <recommendedName>
        <fullName evidence="2">Peroxin-19</fullName>
    </recommendedName>
</protein>
<dbReference type="GO" id="GO:0005778">
    <property type="term" value="C:peroxisomal membrane"/>
    <property type="evidence" value="ECO:0007669"/>
    <property type="project" value="TreeGrafter"/>
</dbReference>
<dbReference type="Pfam" id="PF04614">
    <property type="entry name" value="Pex19"/>
    <property type="match status" value="1"/>
</dbReference>
<reference evidence="4 5" key="1">
    <citation type="journal article" date="2022" name="Nat. Ecol. Evol.">
        <title>A masculinizing supergene underlies an exaggerated male reproductive morph in a spider.</title>
        <authorList>
            <person name="Hendrickx F."/>
            <person name="De Corte Z."/>
            <person name="Sonet G."/>
            <person name="Van Belleghem S.M."/>
            <person name="Kostlbacher S."/>
            <person name="Vangestel C."/>
        </authorList>
    </citation>
    <scope>NUCLEOTIDE SEQUENCE [LARGE SCALE GENOMIC DNA]</scope>
    <source>
        <strain evidence="4">W744_W776</strain>
    </source>
</reference>
<evidence type="ECO:0000256" key="1">
    <source>
        <dbReference type="ARBA" id="ARBA00006326"/>
    </source>
</evidence>
<dbReference type="PANTHER" id="PTHR12774">
    <property type="entry name" value="PEROXISOMAL BIOGENESIS FACTOR 19"/>
    <property type="match status" value="1"/>
</dbReference>
<gene>
    <name evidence="4" type="ORF">JTE90_029590</name>
</gene>
<name>A0AAV6TMC1_9ARAC</name>
<dbReference type="Proteomes" id="UP000827092">
    <property type="component" value="Unassembled WGS sequence"/>
</dbReference>
<dbReference type="PANTHER" id="PTHR12774:SF2">
    <property type="entry name" value="PEROXISOMAL BIOGENESIS FACTOR 19"/>
    <property type="match status" value="1"/>
</dbReference>
<evidence type="ECO:0000313" key="4">
    <source>
        <dbReference type="EMBL" id="KAG8172706.1"/>
    </source>
</evidence>
<dbReference type="GO" id="GO:0045046">
    <property type="term" value="P:protein import into peroxisome membrane"/>
    <property type="evidence" value="ECO:0007669"/>
    <property type="project" value="TreeGrafter"/>
</dbReference>
<dbReference type="EMBL" id="JAFNEN010002440">
    <property type="protein sequence ID" value="KAG8172706.1"/>
    <property type="molecule type" value="Genomic_DNA"/>
</dbReference>
<keyword evidence="5" id="KW-1185">Reference proteome</keyword>
<sequence length="300" mass="33241">KKLTFGRFKIKLTKMEPTENTTSSSPTDSTEDNLSELLDSCIDDFNKPLPPATQPKKTANAVKSPPTSNEVANTPADSPAAAWSSEFKDFNSVMENLIGGKSEMEELQKLMEGCLPQNMGESEGDDENFAASFAESLRHLTEQAQNVPEPSPEDLSRLLGSLDIQGALGDMEGGMPELMPLMQEAMQKLMSKELLYPSLKEICDKYPAWLAENKESLKAKEYENYEKQFSLMKDICAEFEKDCPEDSQKQQFEKVLELMQKLQTFGNPPKELVSDIGPGIPLDDQGNVQIPGMPANCVVM</sequence>
<comment type="similarity">
    <text evidence="1">Belongs to the peroxin-19 family.</text>
</comment>
<evidence type="ECO:0000256" key="3">
    <source>
        <dbReference type="SAM" id="MobiDB-lite"/>
    </source>
</evidence>
<dbReference type="InterPro" id="IPR038322">
    <property type="entry name" value="Pex19_C_sf"/>
</dbReference>
<dbReference type="InterPro" id="IPR006708">
    <property type="entry name" value="Pex19"/>
</dbReference>